<evidence type="ECO:0000259" key="6">
    <source>
        <dbReference type="PROSITE" id="PS50011"/>
    </source>
</evidence>
<dbReference type="AlphaFoldDB" id="A0A4Z2E7B0"/>
<dbReference type="GO" id="GO:0005634">
    <property type="term" value="C:nucleus"/>
    <property type="evidence" value="ECO:0007669"/>
    <property type="project" value="TreeGrafter"/>
</dbReference>
<dbReference type="Gene3D" id="1.10.510.10">
    <property type="entry name" value="Transferase(Phosphotransferase) domain 1"/>
    <property type="match status" value="1"/>
</dbReference>
<keyword evidence="2" id="KW-0808">Transferase</keyword>
<evidence type="ECO:0000256" key="1">
    <source>
        <dbReference type="ARBA" id="ARBA00022527"/>
    </source>
</evidence>
<dbReference type="GO" id="GO:0004674">
    <property type="term" value="F:protein serine/threonine kinase activity"/>
    <property type="evidence" value="ECO:0007669"/>
    <property type="project" value="UniProtKB-KW"/>
</dbReference>
<dbReference type="SMART" id="SM00220">
    <property type="entry name" value="S_TKc"/>
    <property type="match status" value="1"/>
</dbReference>
<dbReference type="GO" id="GO:0045773">
    <property type="term" value="P:positive regulation of axon extension"/>
    <property type="evidence" value="ECO:0007669"/>
    <property type="project" value="TreeGrafter"/>
</dbReference>
<dbReference type="Gene3D" id="3.30.200.20">
    <property type="entry name" value="Phosphorylase Kinase, domain 1"/>
    <property type="match status" value="1"/>
</dbReference>
<dbReference type="GO" id="GO:0050773">
    <property type="term" value="P:regulation of dendrite development"/>
    <property type="evidence" value="ECO:0007669"/>
    <property type="project" value="TreeGrafter"/>
</dbReference>
<keyword evidence="3" id="KW-0547">Nucleotide-binding</keyword>
<dbReference type="InterPro" id="IPR000719">
    <property type="entry name" value="Prot_kinase_dom"/>
</dbReference>
<dbReference type="PANTHER" id="PTHR24056:SF111">
    <property type="entry name" value="CYCLIN-DEPENDENT KINASE-LIKE 5"/>
    <property type="match status" value="1"/>
</dbReference>
<dbReference type="SUPFAM" id="SSF56112">
    <property type="entry name" value="Protein kinase-like (PK-like)"/>
    <property type="match status" value="1"/>
</dbReference>
<keyword evidence="1" id="KW-0723">Serine/threonine-protein kinase</keyword>
<dbReference type="InterPro" id="IPR050108">
    <property type="entry name" value="CDK"/>
</dbReference>
<keyword evidence="8" id="KW-1185">Reference proteome</keyword>
<evidence type="ECO:0000313" key="7">
    <source>
        <dbReference type="EMBL" id="TNN24659.1"/>
    </source>
</evidence>
<dbReference type="FunFam" id="3.30.200.20:FF:001093">
    <property type="entry name" value="Cyclin-dependent kinase-like 5"/>
    <property type="match status" value="1"/>
</dbReference>
<name>A0A4Z2E7B0_9TELE</name>
<dbReference type="GO" id="GO:0005524">
    <property type="term" value="F:ATP binding"/>
    <property type="evidence" value="ECO:0007669"/>
    <property type="project" value="UniProtKB-KW"/>
</dbReference>
<keyword evidence="4 7" id="KW-0418">Kinase</keyword>
<keyword evidence="5" id="KW-0067">ATP-binding</keyword>
<sequence>MPSASWPGNWSTADTNEIVAIKKFKDSEENEEVKETTLRELKMLRTLKQENIVELKEAFRRRGKLYLVFEYVEKNMLELLEELPDGVPADKARSYIFQLLRAIHWCHKHDIVHRGTRGLQAPGPAQGFRTLHEEEHLTRYPFEEVLCLNMQMRR</sequence>
<dbReference type="PROSITE" id="PS50011">
    <property type="entry name" value="PROTEIN_KINASE_DOM"/>
    <property type="match status" value="1"/>
</dbReference>
<organism evidence="7 8">
    <name type="scientific">Liparis tanakae</name>
    <name type="common">Tanaka's snailfish</name>
    <dbReference type="NCBI Taxonomy" id="230148"/>
    <lineage>
        <taxon>Eukaryota</taxon>
        <taxon>Metazoa</taxon>
        <taxon>Chordata</taxon>
        <taxon>Craniata</taxon>
        <taxon>Vertebrata</taxon>
        <taxon>Euteleostomi</taxon>
        <taxon>Actinopterygii</taxon>
        <taxon>Neopterygii</taxon>
        <taxon>Teleostei</taxon>
        <taxon>Neoteleostei</taxon>
        <taxon>Acanthomorphata</taxon>
        <taxon>Eupercaria</taxon>
        <taxon>Perciformes</taxon>
        <taxon>Cottioidei</taxon>
        <taxon>Cottales</taxon>
        <taxon>Liparidae</taxon>
        <taxon>Liparis</taxon>
    </lineage>
</organism>
<dbReference type="GO" id="GO:0032839">
    <property type="term" value="C:dendrite cytoplasm"/>
    <property type="evidence" value="ECO:0007669"/>
    <property type="project" value="TreeGrafter"/>
</dbReference>
<evidence type="ECO:0000256" key="4">
    <source>
        <dbReference type="ARBA" id="ARBA00022777"/>
    </source>
</evidence>
<protein>
    <submittedName>
        <fullName evidence="7">Cyclin-dependent kinase-like 5</fullName>
    </submittedName>
</protein>
<proteinExistence type="predicted"/>
<dbReference type="InterPro" id="IPR011009">
    <property type="entry name" value="Kinase-like_dom_sf"/>
</dbReference>
<reference evidence="7 8" key="1">
    <citation type="submission" date="2019-03" db="EMBL/GenBank/DDBJ databases">
        <title>First draft genome of Liparis tanakae, snailfish: a comprehensive survey of snailfish specific genes.</title>
        <authorList>
            <person name="Kim W."/>
            <person name="Song I."/>
            <person name="Jeong J.-H."/>
            <person name="Kim D."/>
            <person name="Kim S."/>
            <person name="Ryu S."/>
            <person name="Song J.Y."/>
            <person name="Lee S.K."/>
        </authorList>
    </citation>
    <scope>NUCLEOTIDE SEQUENCE [LARGE SCALE GENOMIC DNA]</scope>
    <source>
        <tissue evidence="7">Muscle</tissue>
    </source>
</reference>
<evidence type="ECO:0000256" key="3">
    <source>
        <dbReference type="ARBA" id="ARBA00022741"/>
    </source>
</evidence>
<comment type="caution">
    <text evidence="7">The sequence shown here is derived from an EMBL/GenBank/DDBJ whole genome shotgun (WGS) entry which is preliminary data.</text>
</comment>
<dbReference type="EMBL" id="SRLO01014665">
    <property type="protein sequence ID" value="TNN24659.1"/>
    <property type="molecule type" value="Genomic_DNA"/>
</dbReference>
<dbReference type="OrthoDB" id="548217at2759"/>
<feature type="domain" description="Protein kinase" evidence="6">
    <location>
        <begin position="1"/>
        <end position="154"/>
    </location>
</feature>
<accession>A0A4Z2E7B0</accession>
<dbReference type="Proteomes" id="UP000314294">
    <property type="component" value="Unassembled WGS sequence"/>
</dbReference>
<gene>
    <name evidence="7" type="primary">Cdkl5_0</name>
    <name evidence="7" type="ORF">EYF80_065215</name>
</gene>
<evidence type="ECO:0000256" key="2">
    <source>
        <dbReference type="ARBA" id="ARBA00022679"/>
    </source>
</evidence>
<evidence type="ECO:0000256" key="5">
    <source>
        <dbReference type="ARBA" id="ARBA00022840"/>
    </source>
</evidence>
<dbReference type="PANTHER" id="PTHR24056">
    <property type="entry name" value="CELL DIVISION PROTEIN KINASE"/>
    <property type="match status" value="1"/>
</dbReference>
<evidence type="ECO:0000313" key="8">
    <source>
        <dbReference type="Proteomes" id="UP000314294"/>
    </source>
</evidence>
<dbReference type="Pfam" id="PF00069">
    <property type="entry name" value="Pkinase"/>
    <property type="match status" value="1"/>
</dbReference>